<evidence type="ECO:0000313" key="3">
    <source>
        <dbReference type="Proteomes" id="UP000466442"/>
    </source>
</evidence>
<keyword evidence="3" id="KW-1185">Reference proteome</keyword>
<evidence type="ECO:0008006" key="4">
    <source>
        <dbReference type="Google" id="ProtNLM"/>
    </source>
</evidence>
<evidence type="ECO:0000313" key="2">
    <source>
        <dbReference type="EMBL" id="KAF6211742.1"/>
    </source>
</evidence>
<feature type="region of interest" description="Disordered" evidence="1">
    <location>
        <begin position="43"/>
        <end position="83"/>
    </location>
</feature>
<evidence type="ECO:0000256" key="1">
    <source>
        <dbReference type="SAM" id="MobiDB-lite"/>
    </source>
</evidence>
<sequence length="138" mass="15523">MDSCEGQTKCEVNVTRDALGNPCKYDGSSAYLLKVCYSCAVGKGGESRRRSKRKHDKKGTTVATTTRKPRPRCKELGDDENSKVKRNGKSMTLHCDVDESINIRIAIFGKKKKKCSRSTLHIENEASRKKTFKTVYNE</sequence>
<dbReference type="AlphaFoldDB" id="A0A8S9XRQ9"/>
<dbReference type="Proteomes" id="UP000466442">
    <property type="component" value="Unassembled WGS sequence"/>
</dbReference>
<organism evidence="2 3">
    <name type="scientific">Apolygus lucorum</name>
    <name type="common">Small green plant bug</name>
    <name type="synonym">Lygocoris lucorum</name>
    <dbReference type="NCBI Taxonomy" id="248454"/>
    <lineage>
        <taxon>Eukaryota</taxon>
        <taxon>Metazoa</taxon>
        <taxon>Ecdysozoa</taxon>
        <taxon>Arthropoda</taxon>
        <taxon>Hexapoda</taxon>
        <taxon>Insecta</taxon>
        <taxon>Pterygota</taxon>
        <taxon>Neoptera</taxon>
        <taxon>Paraneoptera</taxon>
        <taxon>Hemiptera</taxon>
        <taxon>Heteroptera</taxon>
        <taxon>Panheteroptera</taxon>
        <taxon>Cimicomorpha</taxon>
        <taxon>Miridae</taxon>
        <taxon>Mirini</taxon>
        <taxon>Apolygus</taxon>
    </lineage>
</organism>
<proteinExistence type="predicted"/>
<name>A0A8S9XRQ9_APOLU</name>
<gene>
    <name evidence="2" type="ORF">GE061_012257</name>
</gene>
<reference evidence="2" key="1">
    <citation type="journal article" date="2021" name="Mol. Ecol. Resour.">
        <title>Apolygus lucorum genome provides insights into omnivorousness and mesophyll feeding.</title>
        <authorList>
            <person name="Liu Y."/>
            <person name="Liu H."/>
            <person name="Wang H."/>
            <person name="Huang T."/>
            <person name="Liu B."/>
            <person name="Yang B."/>
            <person name="Yin L."/>
            <person name="Li B."/>
            <person name="Zhang Y."/>
            <person name="Zhang S."/>
            <person name="Jiang F."/>
            <person name="Zhang X."/>
            <person name="Ren Y."/>
            <person name="Wang B."/>
            <person name="Wang S."/>
            <person name="Lu Y."/>
            <person name="Wu K."/>
            <person name="Fan W."/>
            <person name="Wang G."/>
        </authorList>
    </citation>
    <scope>NUCLEOTIDE SEQUENCE</scope>
    <source>
        <strain evidence="2">12Hb</strain>
    </source>
</reference>
<comment type="caution">
    <text evidence="2">The sequence shown here is derived from an EMBL/GenBank/DDBJ whole genome shotgun (WGS) entry which is preliminary data.</text>
</comment>
<dbReference type="EMBL" id="WIXP02000004">
    <property type="protein sequence ID" value="KAF6211742.1"/>
    <property type="molecule type" value="Genomic_DNA"/>
</dbReference>
<feature type="compositionally biased region" description="Basic and acidic residues" evidence="1">
    <location>
        <begin position="72"/>
        <end position="83"/>
    </location>
</feature>
<protein>
    <recommendedName>
        <fullName evidence="4">SUEL-type lectin domain-containing protein</fullName>
    </recommendedName>
</protein>
<accession>A0A8S9XRQ9</accession>